<reference evidence="1 2" key="1">
    <citation type="submission" date="2020-03" db="EMBL/GenBank/DDBJ databases">
        <authorList>
            <person name="Bakhshi Ganjeh M."/>
        </authorList>
    </citation>
    <scope>NUCLEOTIDE SEQUENCE [LARGE SCALE GENOMIC DNA]</scope>
    <source>
        <strain evidence="2">Iran 50</strain>
    </source>
</reference>
<dbReference type="PANTHER" id="PTHR30528:SF0">
    <property type="entry name" value="CYTOPLASMIC PROTEIN"/>
    <property type="match status" value="1"/>
</dbReference>
<dbReference type="Proteomes" id="UP000671960">
    <property type="component" value="Chromosome"/>
</dbReference>
<dbReference type="InterPro" id="IPR009351">
    <property type="entry name" value="AlkZ-like"/>
</dbReference>
<evidence type="ECO:0000313" key="2">
    <source>
        <dbReference type="Proteomes" id="UP000671960"/>
    </source>
</evidence>
<evidence type="ECO:0000313" key="1">
    <source>
        <dbReference type="EMBL" id="QTF09916.1"/>
    </source>
</evidence>
<sequence>MKPELSVSEARRIALTAQGFNALSREGNRSAAQLRKSIDRLGLLQIDSVNVLIRAQYLPLFSRLGSYEPAALDALVAARPKRFFEYWGHEASLLPIDCQPLLRWRMARARRGKDVWRPLVAYAGEKRPEADALLDRIKAEGPLAASDVAGRRASKGMWVWSDAKHALEWLFWSGLVVATHRRGNFERVYDLPERALPRSILDLPTPSGVDARRMLLARSAQALGIATADDLRDYYRIPAADARLPIEYLVEEGIIIPVRVRGWRQQAYLHKDARAGRKLEGAALLSPFDPLIWHRPRTERLFGFRYRLEIYTPAHKREHGYYVLPFLLDGALVARVDLKADRKAGVLIVQSAHLEPGAPPCTLERLKEELRLMALWLGLPSLAIAPIETITVPL</sequence>
<name>A0ABX7UYL5_9GAMM</name>
<organism evidence="1 2">
    <name type="scientific">Brenneria izadpanahii</name>
    <dbReference type="NCBI Taxonomy" id="2722756"/>
    <lineage>
        <taxon>Bacteria</taxon>
        <taxon>Pseudomonadati</taxon>
        <taxon>Pseudomonadota</taxon>
        <taxon>Gammaproteobacteria</taxon>
        <taxon>Enterobacterales</taxon>
        <taxon>Pectobacteriaceae</taxon>
        <taxon>Brenneria</taxon>
    </lineage>
</organism>
<proteinExistence type="predicted"/>
<gene>
    <name evidence="1" type="ORF">HC231_19825</name>
</gene>
<protein>
    <submittedName>
        <fullName evidence="1">Winged helix-turn-helix domain-containing protein</fullName>
    </submittedName>
</protein>
<dbReference type="EMBL" id="CP050854">
    <property type="protein sequence ID" value="QTF09916.1"/>
    <property type="molecule type" value="Genomic_DNA"/>
</dbReference>
<dbReference type="PANTHER" id="PTHR30528">
    <property type="entry name" value="CYTOPLASMIC PROTEIN"/>
    <property type="match status" value="1"/>
</dbReference>
<dbReference type="RefSeq" id="WP_208228402.1">
    <property type="nucleotide sequence ID" value="NZ_CP050854.1"/>
</dbReference>
<keyword evidence="2" id="KW-1185">Reference proteome</keyword>
<dbReference type="Pfam" id="PF06224">
    <property type="entry name" value="AlkZ-like"/>
    <property type="match status" value="1"/>
</dbReference>
<accession>A0ABX7UYL5</accession>